<dbReference type="RefSeq" id="WP_184179435.1">
    <property type="nucleotide sequence ID" value="NZ_JACHGF010000017.1"/>
</dbReference>
<name>A0A840U0F7_9BACT</name>
<dbReference type="SUPFAM" id="SSF51445">
    <property type="entry name" value="(Trans)glycosidases"/>
    <property type="match status" value="1"/>
</dbReference>
<gene>
    <name evidence="3" type="ORF">HNQ92_005545</name>
</gene>
<dbReference type="EMBL" id="JACHGF010000017">
    <property type="protein sequence ID" value="MBB5287382.1"/>
    <property type="molecule type" value="Genomic_DNA"/>
</dbReference>
<evidence type="ECO:0000313" key="3">
    <source>
        <dbReference type="EMBL" id="MBB5287382.1"/>
    </source>
</evidence>
<comment type="caution">
    <text evidence="3">The sequence shown here is derived from an EMBL/GenBank/DDBJ whole genome shotgun (WGS) entry which is preliminary data.</text>
</comment>
<reference evidence="3 4" key="1">
    <citation type="submission" date="2020-08" db="EMBL/GenBank/DDBJ databases">
        <title>Genomic Encyclopedia of Type Strains, Phase IV (KMG-IV): sequencing the most valuable type-strain genomes for metagenomic binning, comparative biology and taxonomic classification.</title>
        <authorList>
            <person name="Goeker M."/>
        </authorList>
    </citation>
    <scope>NUCLEOTIDE SEQUENCE [LARGE SCALE GENOMIC DNA]</scope>
    <source>
        <strain evidence="3 4">DSM 105074</strain>
    </source>
</reference>
<dbReference type="AlphaFoldDB" id="A0A840U0F7"/>
<feature type="signal peptide" evidence="1">
    <location>
        <begin position="1"/>
        <end position="19"/>
    </location>
</feature>
<dbReference type="InterPro" id="IPR013780">
    <property type="entry name" value="Glyco_hydro_b"/>
</dbReference>
<dbReference type="GO" id="GO:0016798">
    <property type="term" value="F:hydrolase activity, acting on glycosyl bonds"/>
    <property type="evidence" value="ECO:0007669"/>
    <property type="project" value="UniProtKB-KW"/>
</dbReference>
<feature type="domain" description="Glycosyl hydrolase family 13 catalytic" evidence="2">
    <location>
        <begin position="218"/>
        <end position="570"/>
    </location>
</feature>
<dbReference type="Pfam" id="PF00128">
    <property type="entry name" value="Alpha-amylase"/>
    <property type="match status" value="1"/>
</dbReference>
<dbReference type="InterPro" id="IPR017853">
    <property type="entry name" value="GH"/>
</dbReference>
<evidence type="ECO:0000259" key="2">
    <source>
        <dbReference type="SMART" id="SM00642"/>
    </source>
</evidence>
<protein>
    <submittedName>
        <fullName evidence="3">Glycosidase</fullName>
    </submittedName>
</protein>
<proteinExistence type="predicted"/>
<keyword evidence="4" id="KW-1185">Reference proteome</keyword>
<keyword evidence="3" id="KW-0326">Glycosidase</keyword>
<dbReference type="PANTHER" id="PTHR10357">
    <property type="entry name" value="ALPHA-AMYLASE FAMILY MEMBER"/>
    <property type="match status" value="1"/>
</dbReference>
<keyword evidence="1" id="KW-0732">Signal</keyword>
<evidence type="ECO:0000256" key="1">
    <source>
        <dbReference type="SAM" id="SignalP"/>
    </source>
</evidence>
<dbReference type="SMART" id="SM00642">
    <property type="entry name" value="Aamy"/>
    <property type="match status" value="1"/>
</dbReference>
<dbReference type="Gene3D" id="3.20.20.80">
    <property type="entry name" value="Glycosidases"/>
    <property type="match status" value="1"/>
</dbReference>
<accession>A0A840U0F7</accession>
<dbReference type="Gene3D" id="2.60.40.1180">
    <property type="entry name" value="Golgi alpha-mannosidase II"/>
    <property type="match status" value="1"/>
</dbReference>
<feature type="chain" id="PRO_5032482391" evidence="1">
    <location>
        <begin position="20"/>
        <end position="672"/>
    </location>
</feature>
<organism evidence="3 4">
    <name type="scientific">Rhabdobacter roseus</name>
    <dbReference type="NCBI Taxonomy" id="1655419"/>
    <lineage>
        <taxon>Bacteria</taxon>
        <taxon>Pseudomonadati</taxon>
        <taxon>Bacteroidota</taxon>
        <taxon>Cytophagia</taxon>
        <taxon>Cytophagales</taxon>
        <taxon>Cytophagaceae</taxon>
        <taxon>Rhabdobacter</taxon>
    </lineage>
</organism>
<dbReference type="GO" id="GO:0005975">
    <property type="term" value="P:carbohydrate metabolic process"/>
    <property type="evidence" value="ECO:0007669"/>
    <property type="project" value="InterPro"/>
</dbReference>
<dbReference type="Proteomes" id="UP000557307">
    <property type="component" value="Unassembled WGS sequence"/>
</dbReference>
<keyword evidence="3" id="KW-0378">Hydrolase</keyword>
<evidence type="ECO:0000313" key="4">
    <source>
        <dbReference type="Proteomes" id="UP000557307"/>
    </source>
</evidence>
<sequence length="672" mass="77406">MRLFIVSILIFLASLPGQAADLVLFAHDAEVWHPRQALLGQLEGFRAQQVTVHHNQRTFFAEVPNGQTFTFDLVLSERENLIWAEARTPDGQRIVSDTLRYTLAYKPVPIVKPYARVQSNHVSLHARLLENPLGLPLSYAWQADPANPARATIEHAQDSVASVAIPSQAGDYYFNLLVVAGRDSVRYQTLVRQNGGVPTAYDIDTAYPSWMHDAVVYQITPRAFTREGTFAHITQKLPELKQLGINTIWLQPITKSSYKGQGYDVVDYLGLNPDFGSEQQLRELIAQAKQLQMRVLFDLVLNHSSIQHPYAQDLIKHGERSHYYAFYQHTNDKVPYSSFYNKDEHGFITYFWKDLVNFNYANEEVQRWILEVCKYWVREFDIDGYRFDAIWGVRSREPAFSRRLRTELKSIKPELLMLAEDKGSVPEVYKLGFDAAYDWTADTNWVSQWSWEYEYSESESKTLFSHPDESQRGTLLSQALFQNSAPHRLLRFMENNDLPRFMATYDLPRTQLASALLFSLPGIPMLYNGQEVGFRGHPYRTHAVFSPDSTIRSQDQDGLFDYYQKLIRLRQQHAVLRDTTLEQLPLNSTGSPLVAFRRWSGKEQLVALINLGSTPATASVAIREALPAPLRRKKLRFKEALHEGTYTVKKRQTQLEVPLEAYTMKWLLLEEK</sequence>
<dbReference type="InterPro" id="IPR006047">
    <property type="entry name" value="GH13_cat_dom"/>
</dbReference>